<evidence type="ECO:0000313" key="1">
    <source>
        <dbReference type="EMBL" id="QZE13681.1"/>
    </source>
</evidence>
<name>A0AC61NJW6_9BACT</name>
<organism evidence="1 2">
    <name type="scientific">Halosquirtibacter laminarini</name>
    <dbReference type="NCBI Taxonomy" id="3374600"/>
    <lineage>
        <taxon>Bacteria</taxon>
        <taxon>Pseudomonadati</taxon>
        <taxon>Bacteroidota</taxon>
        <taxon>Bacteroidia</taxon>
        <taxon>Marinilabiliales</taxon>
        <taxon>Prolixibacteraceae</taxon>
        <taxon>Halosquirtibacter</taxon>
    </lineage>
</organism>
<dbReference type="EMBL" id="CP081303">
    <property type="protein sequence ID" value="QZE13681.1"/>
    <property type="molecule type" value="Genomic_DNA"/>
</dbReference>
<keyword evidence="2" id="KW-1185">Reference proteome</keyword>
<protein>
    <submittedName>
        <fullName evidence="1">Uncharacterized protein</fullName>
    </submittedName>
</protein>
<gene>
    <name evidence="1" type="ORF">K4L44_14075</name>
</gene>
<proteinExistence type="predicted"/>
<sequence length="82" mass="9594">MNSLNKKYEIEVEALLTEIGNEPINIFEKPKALSTYDALVYKVIAPKHLRSKWVRNPIIKRIPIEERAVKIFEQNNLFGTLR</sequence>
<dbReference type="Proteomes" id="UP000826212">
    <property type="component" value="Chromosome"/>
</dbReference>
<evidence type="ECO:0000313" key="2">
    <source>
        <dbReference type="Proteomes" id="UP000826212"/>
    </source>
</evidence>
<reference evidence="1" key="1">
    <citation type="submission" date="2021-08" db="EMBL/GenBank/DDBJ databases">
        <title>Novel anaerobic bacterium isolated from sea squirt in East Sea, Republic of Korea.</title>
        <authorList>
            <person name="Nguyen T.H."/>
            <person name="Li Z."/>
            <person name="Lee Y.-J."/>
            <person name="Ko J."/>
            <person name="Kim S.-G."/>
        </authorList>
    </citation>
    <scope>NUCLEOTIDE SEQUENCE</scope>
    <source>
        <strain evidence="1">KCTC 25031</strain>
    </source>
</reference>
<accession>A0AC61NJW6</accession>